<reference evidence="1" key="1">
    <citation type="thesis" date="2020" institute="ProQuest LLC" country="789 East Eisenhower Parkway, Ann Arbor, MI, USA">
        <title>Comparative Genomics and Chromosome Evolution.</title>
        <authorList>
            <person name="Mudd A.B."/>
        </authorList>
    </citation>
    <scope>NUCLEOTIDE SEQUENCE</scope>
    <source>
        <strain evidence="1">Female2</strain>
        <tissue evidence="1">Blood</tissue>
    </source>
</reference>
<dbReference type="EMBL" id="JAACNH010000007">
    <property type="protein sequence ID" value="KAG8436751.1"/>
    <property type="molecule type" value="Genomic_DNA"/>
</dbReference>
<sequence length="36" mass="4263">MAGWRGIPRRDPRTTTMSSRISFFEGKWKIGTDPWH</sequence>
<evidence type="ECO:0000313" key="2">
    <source>
        <dbReference type="Proteomes" id="UP000812440"/>
    </source>
</evidence>
<evidence type="ECO:0000313" key="1">
    <source>
        <dbReference type="EMBL" id="KAG8436751.1"/>
    </source>
</evidence>
<organism evidence="1 2">
    <name type="scientific">Hymenochirus boettgeri</name>
    <name type="common">Congo dwarf clawed frog</name>
    <dbReference type="NCBI Taxonomy" id="247094"/>
    <lineage>
        <taxon>Eukaryota</taxon>
        <taxon>Metazoa</taxon>
        <taxon>Chordata</taxon>
        <taxon>Craniata</taxon>
        <taxon>Vertebrata</taxon>
        <taxon>Euteleostomi</taxon>
        <taxon>Amphibia</taxon>
        <taxon>Batrachia</taxon>
        <taxon>Anura</taxon>
        <taxon>Pipoidea</taxon>
        <taxon>Pipidae</taxon>
        <taxon>Pipinae</taxon>
        <taxon>Hymenochirus</taxon>
    </lineage>
</organism>
<dbReference type="AlphaFoldDB" id="A0A8T2J263"/>
<keyword evidence="2" id="KW-1185">Reference proteome</keyword>
<proteinExistence type="predicted"/>
<accession>A0A8T2J263</accession>
<gene>
    <name evidence="1" type="ORF">GDO86_007729</name>
</gene>
<name>A0A8T2J263_9PIPI</name>
<comment type="caution">
    <text evidence="1">The sequence shown here is derived from an EMBL/GenBank/DDBJ whole genome shotgun (WGS) entry which is preliminary data.</text>
</comment>
<dbReference type="Proteomes" id="UP000812440">
    <property type="component" value="Chromosome 4"/>
</dbReference>
<protein>
    <submittedName>
        <fullName evidence="1">Uncharacterized protein</fullName>
    </submittedName>
</protein>